<evidence type="ECO:0000259" key="1">
    <source>
        <dbReference type="Pfam" id="PF07791"/>
    </source>
</evidence>
<accession>A0ABW7D0S2</accession>
<name>A0ABW7D0S2_9GAMM</name>
<evidence type="ECO:0000313" key="3">
    <source>
        <dbReference type="Proteomes" id="UP001605261"/>
    </source>
</evidence>
<dbReference type="Proteomes" id="UP001605261">
    <property type="component" value="Unassembled WGS sequence"/>
</dbReference>
<dbReference type="RefSeq" id="WP_394164306.1">
    <property type="nucleotide sequence ID" value="NZ_JBHGCJ010000014.1"/>
</dbReference>
<dbReference type="EMBL" id="JBHGCJ010000014">
    <property type="protein sequence ID" value="MFG6110821.1"/>
    <property type="molecule type" value="Genomic_DNA"/>
</dbReference>
<reference evidence="2 3" key="1">
    <citation type="submission" date="2024-09" db="EMBL/GenBank/DDBJ databases">
        <authorList>
            <consortium name="All-Russian atlas of soil microorganisms"/>
            <consortium name="as a basis for the search for new antimicrobial producers and enzymes with unique properties"/>
            <person name="Sokolova E.A."/>
            <person name="Voronina E.N."/>
        </authorList>
    </citation>
    <scope>NUCLEOTIDE SEQUENCE [LARGE SCALE GENOMIC DNA]</scope>
    <source>
        <strain evidence="2 3">AF-22b-331.1</strain>
    </source>
</reference>
<keyword evidence="3" id="KW-1185">Reference proteome</keyword>
<dbReference type="InterPro" id="IPR012433">
    <property type="entry name" value="Imm11"/>
</dbReference>
<evidence type="ECO:0000313" key="2">
    <source>
        <dbReference type="EMBL" id="MFG6110821.1"/>
    </source>
</evidence>
<feature type="domain" description="Immunity MXAN-0049 protein" evidence="1">
    <location>
        <begin position="13"/>
        <end position="213"/>
    </location>
</feature>
<gene>
    <name evidence="2" type="ORF">ACEU0G_000701</name>
</gene>
<proteinExistence type="predicted"/>
<organism evidence="2 3">
    <name type="scientific">Stenotrophomonas nematodicola</name>
    <dbReference type="NCBI Taxonomy" id="2656746"/>
    <lineage>
        <taxon>Bacteria</taxon>
        <taxon>Pseudomonadati</taxon>
        <taxon>Pseudomonadota</taxon>
        <taxon>Gammaproteobacteria</taxon>
        <taxon>Lysobacterales</taxon>
        <taxon>Lysobacteraceae</taxon>
        <taxon>Stenotrophomonas</taxon>
    </lineage>
</organism>
<protein>
    <submittedName>
        <fullName evidence="2">DUF1629 domain-containing protein</fullName>
    </submittedName>
</protein>
<dbReference type="Pfam" id="PF07791">
    <property type="entry name" value="Imm11"/>
    <property type="match status" value="1"/>
</dbReference>
<comment type="caution">
    <text evidence="2">The sequence shown here is derived from an EMBL/GenBank/DDBJ whole genome shotgun (WGS) entry which is preliminary data.</text>
</comment>
<sequence>MEASRENLPTRGEFYLLMPDTTRGGRGHGVEIENEEVLLTPPRLIIRPRGGGFPVLKEKPRLRHYPEVGDPPEDLEGGLSGYWLVSGRLKDVLSEVDPAGFEFVECDYRQADGSEGPRYYLCEVARRLDALDEGTSRLTIEVSDEYVAGKFYDLSGGTSLAFRKDIVGDAHVFRTPYSGSLTFCDRLLRDAVWEAGIGGPKNSSGLWFTDAADI</sequence>